<feature type="compositionally biased region" description="Basic and acidic residues" evidence="3">
    <location>
        <begin position="379"/>
        <end position="388"/>
    </location>
</feature>
<dbReference type="Pfam" id="PF00618">
    <property type="entry name" value="RasGEF_N"/>
    <property type="match status" value="1"/>
</dbReference>
<feature type="region of interest" description="Disordered" evidence="3">
    <location>
        <begin position="286"/>
        <end position="393"/>
    </location>
</feature>
<name>A0A8H3EKH5_9LECA</name>
<keyword evidence="1 2" id="KW-0344">Guanine-nucleotide releasing factor</keyword>
<dbReference type="InterPro" id="IPR000651">
    <property type="entry name" value="Ras-like_Gua-exchang_fac_N"/>
</dbReference>
<dbReference type="Gene3D" id="1.10.840.10">
    <property type="entry name" value="Ras guanine-nucleotide exchange factors catalytic domain"/>
    <property type="match status" value="1"/>
</dbReference>
<reference evidence="6" key="1">
    <citation type="submission" date="2021-03" db="EMBL/GenBank/DDBJ databases">
        <authorList>
            <person name="Tagirdzhanova G."/>
        </authorList>
    </citation>
    <scope>NUCLEOTIDE SEQUENCE</scope>
</reference>
<feature type="compositionally biased region" description="Basic and acidic residues" evidence="3">
    <location>
        <begin position="640"/>
        <end position="650"/>
    </location>
</feature>
<evidence type="ECO:0000259" key="5">
    <source>
        <dbReference type="PROSITE" id="PS50212"/>
    </source>
</evidence>
<dbReference type="CDD" id="cd00882">
    <property type="entry name" value="Ras_like_GTPase"/>
    <property type="match status" value="1"/>
</dbReference>
<dbReference type="Pfam" id="PF00617">
    <property type="entry name" value="RasGEF"/>
    <property type="match status" value="1"/>
</dbReference>
<dbReference type="InterPro" id="IPR027417">
    <property type="entry name" value="P-loop_NTPase"/>
</dbReference>
<feature type="domain" description="Ras-GEF" evidence="4">
    <location>
        <begin position="712"/>
        <end position="945"/>
    </location>
</feature>
<feature type="compositionally biased region" description="Polar residues" evidence="3">
    <location>
        <begin position="654"/>
        <end position="669"/>
    </location>
</feature>
<feature type="compositionally biased region" description="Basic residues" evidence="3">
    <location>
        <begin position="1"/>
        <end position="11"/>
    </location>
</feature>
<dbReference type="SUPFAM" id="SSF48366">
    <property type="entry name" value="Ras GEF"/>
    <property type="match status" value="1"/>
</dbReference>
<dbReference type="InterPro" id="IPR008937">
    <property type="entry name" value="Ras-like_GEF"/>
</dbReference>
<dbReference type="InterPro" id="IPR036964">
    <property type="entry name" value="RASGEF_cat_dom_sf"/>
</dbReference>
<sequence length="980" mass="109128">MEGRKASKKTRSYGVAPRSMRTSQNSLSLSSTARPQYKERVKSAPSGVPQLEEQQRQRTSQQTSAGKTRRASQTSELESRFSGPLSASISNEPAVHAQRYDSNGHAGDVQEVTLVVLGAPAVGKSTFVSCALDLKKASISAVSSKKVSLEGKISVVRLLELSFEDFEIATDQTVRWPTKVGHHDTPIIDGVLALYDIMDQGSIARIPAVLKALSKDDIPTLLVSAKYDSPRGSWEVDRAMVEELCGTVTGIESYPVSLSAPETHKRCISIILRNIMVKRRESYTFKHPTRPCTPTPTQTAITGETSHSLHPARAMSKRGRAASEVPSHVARNVEPVALLSSLPRTTTGKDPEAGSSDRPTWTRRDLEVSSNGVSSNGELSHDSRKCSDDSDDELVSHISGMEHLDPGDLPLYQFDAPIRGRAPDISTTIADPFQSSRDVQVSSVADGDFLTPQNSKSADMEDDDAKELGVTFEDLVDRLLAQPTSKSDSKFAPIFLCLYRKFAPPSSLIKAIVHRFEGLNDRDLPHLTRMTSQLRYLNILRDWVSNYPGDFAHPLTRRVMTIFVQGLAASPEHAIANKEISPHLDVVVEDDDIRWACSDKSRSRANTTESFLTMSSVQSAASTLNAHSPTLTADSSTEDVVDHVEPEKGRPTRLSETSSLVSGISRSESQSTGSFQTLLNTLENAQRQAQLLTPTPRNSLTKVQWHLFMDIPEVEIARELTRIDWIMYCSIRPRDLVRHVSLASEQKEKCKSLEHFNRMIHQFNHVAFWVANVILLRDKPKHRARSLEKFMSIAWKLRYLNNYNSLGAVISGINSIAVHRLAQTRELIPAPAQKQFMRLEILMGSQKSHSAYRLAWTNTPTQRIPFLPLHLRDLVLAEQGNRTYVPGAEGDRINWKKFEIMGEVMIGIQKSQDVPYPTIYKNEEVQRLVLDGRFCEDEDVSLVISALLMQIRCLHVEQWVAQVRKPSRVNNLPLPASFGI</sequence>
<feature type="domain" description="N-terminal Ras-GEF" evidence="5">
    <location>
        <begin position="463"/>
        <end position="588"/>
    </location>
</feature>
<dbReference type="PANTHER" id="PTHR23113:SF348">
    <property type="entry name" value="GUANYL-NUCLEOTIDE EXCHANGE FACTOR RASGEF, PUTATIVE (AFU_ORTHOLOGUE AFUA_1G04700)-RELATED"/>
    <property type="match status" value="1"/>
</dbReference>
<comment type="caution">
    <text evidence="6">The sequence shown here is derived from an EMBL/GenBank/DDBJ whole genome shotgun (WGS) entry which is preliminary data.</text>
</comment>
<organism evidence="6 7">
    <name type="scientific">Alectoria fallacina</name>
    <dbReference type="NCBI Taxonomy" id="1903189"/>
    <lineage>
        <taxon>Eukaryota</taxon>
        <taxon>Fungi</taxon>
        <taxon>Dikarya</taxon>
        <taxon>Ascomycota</taxon>
        <taxon>Pezizomycotina</taxon>
        <taxon>Lecanoromycetes</taxon>
        <taxon>OSLEUM clade</taxon>
        <taxon>Lecanoromycetidae</taxon>
        <taxon>Lecanorales</taxon>
        <taxon>Lecanorineae</taxon>
        <taxon>Parmeliaceae</taxon>
        <taxon>Alectoria</taxon>
    </lineage>
</organism>
<feature type="compositionally biased region" description="Low complexity" evidence="3">
    <location>
        <begin position="290"/>
        <end position="299"/>
    </location>
</feature>
<dbReference type="InterPro" id="IPR023578">
    <property type="entry name" value="Ras_GEF_dom_sf"/>
</dbReference>
<keyword evidence="7" id="KW-1185">Reference proteome</keyword>
<dbReference type="GO" id="GO:0005886">
    <property type="term" value="C:plasma membrane"/>
    <property type="evidence" value="ECO:0007669"/>
    <property type="project" value="TreeGrafter"/>
</dbReference>
<evidence type="ECO:0000313" key="6">
    <source>
        <dbReference type="EMBL" id="CAF9906929.1"/>
    </source>
</evidence>
<dbReference type="SUPFAM" id="SSF52540">
    <property type="entry name" value="P-loop containing nucleoside triphosphate hydrolases"/>
    <property type="match status" value="1"/>
</dbReference>
<gene>
    <name evidence="6" type="ORF">ALECFALPRED_002756</name>
</gene>
<dbReference type="GO" id="GO:0007265">
    <property type="term" value="P:Ras protein signal transduction"/>
    <property type="evidence" value="ECO:0007669"/>
    <property type="project" value="TreeGrafter"/>
</dbReference>
<feature type="region of interest" description="Disordered" evidence="3">
    <location>
        <begin position="624"/>
        <end position="669"/>
    </location>
</feature>
<dbReference type="OrthoDB" id="28357at2759"/>
<evidence type="ECO:0000259" key="4">
    <source>
        <dbReference type="PROSITE" id="PS50009"/>
    </source>
</evidence>
<evidence type="ECO:0000256" key="3">
    <source>
        <dbReference type="SAM" id="MobiDB-lite"/>
    </source>
</evidence>
<proteinExistence type="predicted"/>
<dbReference type="InterPro" id="IPR001895">
    <property type="entry name" value="RASGEF_cat_dom"/>
</dbReference>
<feature type="compositionally biased region" description="Polar residues" evidence="3">
    <location>
        <begin position="624"/>
        <end position="635"/>
    </location>
</feature>
<evidence type="ECO:0008006" key="8">
    <source>
        <dbReference type="Google" id="ProtNLM"/>
    </source>
</evidence>
<dbReference type="SMART" id="SM00147">
    <property type="entry name" value="RasGEF"/>
    <property type="match status" value="1"/>
</dbReference>
<dbReference type="EMBL" id="CAJPDR010000019">
    <property type="protein sequence ID" value="CAF9906929.1"/>
    <property type="molecule type" value="Genomic_DNA"/>
</dbReference>
<dbReference type="PANTHER" id="PTHR23113">
    <property type="entry name" value="GUANINE NUCLEOTIDE EXCHANGE FACTOR"/>
    <property type="match status" value="1"/>
</dbReference>
<protein>
    <recommendedName>
        <fullName evidence="8">Ras GEF</fullName>
    </recommendedName>
</protein>
<dbReference type="CDD" id="cd06224">
    <property type="entry name" value="REM"/>
    <property type="match status" value="1"/>
</dbReference>
<evidence type="ECO:0000313" key="7">
    <source>
        <dbReference type="Proteomes" id="UP000664203"/>
    </source>
</evidence>
<evidence type="ECO:0000256" key="1">
    <source>
        <dbReference type="ARBA" id="ARBA00022658"/>
    </source>
</evidence>
<dbReference type="Gene3D" id="1.20.870.10">
    <property type="entry name" value="Son of sevenless (SoS) protein Chain: S domain 1"/>
    <property type="match status" value="1"/>
</dbReference>
<evidence type="ECO:0000256" key="2">
    <source>
        <dbReference type="PROSITE-ProRule" id="PRU00168"/>
    </source>
</evidence>
<dbReference type="AlphaFoldDB" id="A0A8H3EKH5"/>
<feature type="compositionally biased region" description="Polar residues" evidence="3">
    <location>
        <begin position="368"/>
        <end position="378"/>
    </location>
</feature>
<dbReference type="Gene3D" id="3.40.50.300">
    <property type="entry name" value="P-loop containing nucleotide triphosphate hydrolases"/>
    <property type="match status" value="1"/>
</dbReference>
<dbReference type="GO" id="GO:0005085">
    <property type="term" value="F:guanyl-nucleotide exchange factor activity"/>
    <property type="evidence" value="ECO:0007669"/>
    <property type="project" value="UniProtKB-KW"/>
</dbReference>
<dbReference type="Proteomes" id="UP000664203">
    <property type="component" value="Unassembled WGS sequence"/>
</dbReference>
<dbReference type="PROSITE" id="PS50212">
    <property type="entry name" value="RASGEF_NTER"/>
    <property type="match status" value="1"/>
</dbReference>
<dbReference type="PROSITE" id="PS50009">
    <property type="entry name" value="RASGEF_CAT"/>
    <property type="match status" value="1"/>
</dbReference>
<feature type="region of interest" description="Disordered" evidence="3">
    <location>
        <begin position="1"/>
        <end position="88"/>
    </location>
</feature>
<feature type="compositionally biased region" description="Polar residues" evidence="3">
    <location>
        <begin position="20"/>
        <end position="34"/>
    </location>
</feature>
<accession>A0A8H3EKH5</accession>